<dbReference type="Pfam" id="PF00589">
    <property type="entry name" value="Phage_integrase"/>
    <property type="match status" value="1"/>
</dbReference>
<keyword evidence="2" id="KW-0229">DNA integration</keyword>
<keyword evidence="4" id="KW-0233">DNA recombination</keyword>
<dbReference type="InterPro" id="IPR050090">
    <property type="entry name" value="Tyrosine_recombinase_XerCD"/>
</dbReference>
<organism evidence="7 8">
    <name type="scientific">Klebsiella pneumoniae</name>
    <dbReference type="NCBI Taxonomy" id="573"/>
    <lineage>
        <taxon>Bacteria</taxon>
        <taxon>Pseudomonadati</taxon>
        <taxon>Pseudomonadota</taxon>
        <taxon>Gammaproteobacteria</taxon>
        <taxon>Enterobacterales</taxon>
        <taxon>Enterobacteriaceae</taxon>
        <taxon>Klebsiella/Raoultella group</taxon>
        <taxon>Klebsiella</taxon>
        <taxon>Klebsiella pneumoniae complex</taxon>
    </lineage>
</organism>
<dbReference type="PANTHER" id="PTHR30349">
    <property type="entry name" value="PHAGE INTEGRASE-RELATED"/>
    <property type="match status" value="1"/>
</dbReference>
<feature type="domain" description="Tyr recombinase" evidence="6">
    <location>
        <begin position="183"/>
        <end position="332"/>
    </location>
</feature>
<dbReference type="InterPro" id="IPR013762">
    <property type="entry name" value="Integrase-like_cat_sf"/>
</dbReference>
<accession>A0AB74QI09</accession>
<dbReference type="SUPFAM" id="SSF56349">
    <property type="entry name" value="DNA breaking-rejoining enzymes"/>
    <property type="match status" value="1"/>
</dbReference>
<dbReference type="InterPro" id="IPR010998">
    <property type="entry name" value="Integrase_recombinase_N"/>
</dbReference>
<evidence type="ECO:0000256" key="1">
    <source>
        <dbReference type="ARBA" id="ARBA00008857"/>
    </source>
</evidence>
<dbReference type="Gene3D" id="1.10.150.130">
    <property type="match status" value="1"/>
</dbReference>
<evidence type="ECO:0000313" key="7">
    <source>
        <dbReference type="EMBL" id="VGC64503.1"/>
    </source>
</evidence>
<evidence type="ECO:0000256" key="2">
    <source>
        <dbReference type="ARBA" id="ARBA00022908"/>
    </source>
</evidence>
<dbReference type="PANTHER" id="PTHR30349:SF64">
    <property type="entry name" value="PROPHAGE INTEGRASE INTD-RELATED"/>
    <property type="match status" value="1"/>
</dbReference>
<feature type="compositionally biased region" description="Polar residues" evidence="5">
    <location>
        <begin position="1"/>
        <end position="12"/>
    </location>
</feature>
<dbReference type="Gene3D" id="1.10.443.10">
    <property type="entry name" value="Intergrase catalytic core"/>
    <property type="match status" value="1"/>
</dbReference>
<proteinExistence type="inferred from homology"/>
<comment type="similarity">
    <text evidence="1">Belongs to the 'phage' integrase family.</text>
</comment>
<feature type="region of interest" description="Disordered" evidence="5">
    <location>
        <begin position="1"/>
        <end position="26"/>
    </location>
</feature>
<reference evidence="7 8" key="1">
    <citation type="submission" date="2019-03" db="EMBL/GenBank/DDBJ databases">
        <authorList>
            <consortium name="Pathogen Informatics"/>
        </authorList>
    </citation>
    <scope>NUCLEOTIDE SEQUENCE [LARGE SCALE GENOMIC DNA]</scope>
    <source>
        <strain evidence="7 8">5012STDY7312589</strain>
    </source>
</reference>
<dbReference type="GO" id="GO:0015074">
    <property type="term" value="P:DNA integration"/>
    <property type="evidence" value="ECO:0007669"/>
    <property type="project" value="UniProtKB-KW"/>
</dbReference>
<dbReference type="GO" id="GO:0003677">
    <property type="term" value="F:DNA binding"/>
    <property type="evidence" value="ECO:0007669"/>
    <property type="project" value="UniProtKB-KW"/>
</dbReference>
<keyword evidence="3" id="KW-0238">DNA-binding</keyword>
<evidence type="ECO:0000256" key="5">
    <source>
        <dbReference type="SAM" id="MobiDB-lite"/>
    </source>
</evidence>
<evidence type="ECO:0000256" key="4">
    <source>
        <dbReference type="ARBA" id="ARBA00023172"/>
    </source>
</evidence>
<dbReference type="EMBL" id="CAAGWG010000001">
    <property type="protein sequence ID" value="VGC64503.1"/>
    <property type="molecule type" value="Genomic_DNA"/>
</dbReference>
<dbReference type="AlphaFoldDB" id="A0AB74QI09"/>
<dbReference type="InterPro" id="IPR002104">
    <property type="entry name" value="Integrase_catalytic"/>
</dbReference>
<dbReference type="GO" id="GO:0006310">
    <property type="term" value="P:DNA recombination"/>
    <property type="evidence" value="ECO:0007669"/>
    <property type="project" value="UniProtKB-KW"/>
</dbReference>
<evidence type="ECO:0000256" key="3">
    <source>
        <dbReference type="ARBA" id="ARBA00023125"/>
    </source>
</evidence>
<evidence type="ECO:0000259" key="6">
    <source>
        <dbReference type="Pfam" id="PF00589"/>
    </source>
</evidence>
<sequence>MLQQNQTMTQSMGRPRKNPKDNQLPNRVTKNKYSYVWKPKGTKRSITLAPIVGTTMSKLWARYEEEKAKQCDIMTFAKLWSLFTSSPAYCALSPRTQTDYRQYEKNLLPVFGKMRADDIKIEMVRIYMDKRGERSVNQANQELGGMSRVYGWGYERGYVKGNPCKGVRKFTLKPREVYVTDEEYLAIYEEAVPALKVGMEIAYLCATRLSDVLSLQWSQVRKEGLFIQQGKTGKKQLKAWTERLLHARDLAVTLGGSEYVVCSSKGEKYSKSGFSDLWEKARTTASEKIGYKIQGTFHDLKAKGISDYEGSSRDKQLFSGHKTESQVLIYDRKLTVSPSLDLPLIAEAIVLKKNR</sequence>
<name>A0AB74QI09_KLEPN</name>
<gene>
    <name evidence="7" type="ORF">SAMEA104567804_00050</name>
</gene>
<evidence type="ECO:0000313" key="8">
    <source>
        <dbReference type="Proteomes" id="UP000294876"/>
    </source>
</evidence>
<comment type="caution">
    <text evidence="7">The sequence shown here is derived from an EMBL/GenBank/DDBJ whole genome shotgun (WGS) entry which is preliminary data.</text>
</comment>
<protein>
    <submittedName>
        <fullName evidence="7">Phage integrase</fullName>
    </submittedName>
</protein>
<dbReference type="Proteomes" id="UP000294876">
    <property type="component" value="Unassembled WGS sequence"/>
</dbReference>
<dbReference type="InterPro" id="IPR011010">
    <property type="entry name" value="DNA_brk_join_enz"/>
</dbReference>